<proteinExistence type="predicted"/>
<dbReference type="Gene3D" id="3.50.50.60">
    <property type="entry name" value="FAD/NAD(P)-binding domain"/>
    <property type="match status" value="1"/>
</dbReference>
<dbReference type="EMBL" id="JBIRYO010000004">
    <property type="protein sequence ID" value="MFI2473328.1"/>
    <property type="molecule type" value="Genomic_DNA"/>
</dbReference>
<dbReference type="InterPro" id="IPR002938">
    <property type="entry name" value="FAD-bd"/>
</dbReference>
<dbReference type="InterPro" id="IPR036188">
    <property type="entry name" value="FAD/NAD-bd_sf"/>
</dbReference>
<dbReference type="PRINTS" id="PR00420">
    <property type="entry name" value="RNGMNOXGNASE"/>
</dbReference>
<evidence type="ECO:0000313" key="5">
    <source>
        <dbReference type="EMBL" id="MFI2473328.1"/>
    </source>
</evidence>
<dbReference type="RefSeq" id="WP_397091935.1">
    <property type="nucleotide sequence ID" value="NZ_JBIRYO010000004.1"/>
</dbReference>
<feature type="domain" description="FAD-binding" evidence="4">
    <location>
        <begin position="181"/>
        <end position="372"/>
    </location>
</feature>
<organism evidence="5 6">
    <name type="scientific">Nocardia xishanensis</name>
    <dbReference type="NCBI Taxonomy" id="238964"/>
    <lineage>
        <taxon>Bacteria</taxon>
        <taxon>Bacillati</taxon>
        <taxon>Actinomycetota</taxon>
        <taxon>Actinomycetes</taxon>
        <taxon>Mycobacteriales</taxon>
        <taxon>Nocardiaceae</taxon>
        <taxon>Nocardia</taxon>
    </lineage>
</organism>
<protein>
    <submittedName>
        <fullName evidence="5">FAD-dependent monooxygenase</fullName>
    </submittedName>
</protein>
<evidence type="ECO:0000256" key="3">
    <source>
        <dbReference type="SAM" id="MobiDB-lite"/>
    </source>
</evidence>
<evidence type="ECO:0000256" key="1">
    <source>
        <dbReference type="ARBA" id="ARBA00023002"/>
    </source>
</evidence>
<feature type="region of interest" description="Disordered" evidence="3">
    <location>
        <begin position="455"/>
        <end position="474"/>
    </location>
</feature>
<dbReference type="PANTHER" id="PTHR43476">
    <property type="entry name" value="3-(3-HYDROXY-PHENYL)PROPIONATE/3-HYDROXYCINNAMIC ACID HYDROXYLASE"/>
    <property type="match status" value="1"/>
</dbReference>
<dbReference type="InterPro" id="IPR050631">
    <property type="entry name" value="PheA/TfdB_FAD_monoxygenase"/>
</dbReference>
<gene>
    <name evidence="5" type="ORF">ACH49W_08100</name>
</gene>
<dbReference type="GO" id="GO:0004497">
    <property type="term" value="F:monooxygenase activity"/>
    <property type="evidence" value="ECO:0007669"/>
    <property type="project" value="UniProtKB-KW"/>
</dbReference>
<keyword evidence="1" id="KW-0560">Oxidoreductase</keyword>
<dbReference type="Gene3D" id="3.30.9.20">
    <property type="match status" value="1"/>
</dbReference>
<evidence type="ECO:0000259" key="4">
    <source>
        <dbReference type="Pfam" id="PF01494"/>
    </source>
</evidence>
<keyword evidence="6" id="KW-1185">Reference proteome</keyword>
<comment type="caution">
    <text evidence="5">The sequence shown here is derived from an EMBL/GenBank/DDBJ whole genome shotgun (WGS) entry which is preliminary data.</text>
</comment>
<accession>A0ABW7WWV6</accession>
<evidence type="ECO:0000256" key="2">
    <source>
        <dbReference type="ARBA" id="ARBA00023027"/>
    </source>
</evidence>
<keyword evidence="2" id="KW-0520">NAD</keyword>
<evidence type="ECO:0000313" key="6">
    <source>
        <dbReference type="Proteomes" id="UP001611415"/>
    </source>
</evidence>
<reference evidence="5 6" key="1">
    <citation type="submission" date="2024-10" db="EMBL/GenBank/DDBJ databases">
        <title>The Natural Products Discovery Center: Release of the First 8490 Sequenced Strains for Exploring Actinobacteria Biosynthetic Diversity.</title>
        <authorList>
            <person name="Kalkreuter E."/>
            <person name="Kautsar S.A."/>
            <person name="Yang D."/>
            <person name="Bader C.D."/>
            <person name="Teijaro C.N."/>
            <person name="Fluegel L."/>
            <person name="Davis C.M."/>
            <person name="Simpson J.R."/>
            <person name="Lauterbach L."/>
            <person name="Steele A.D."/>
            <person name="Gui C."/>
            <person name="Meng S."/>
            <person name="Li G."/>
            <person name="Viehrig K."/>
            <person name="Ye F."/>
            <person name="Su P."/>
            <person name="Kiefer A.F."/>
            <person name="Nichols A."/>
            <person name="Cepeda A.J."/>
            <person name="Yan W."/>
            <person name="Fan B."/>
            <person name="Jiang Y."/>
            <person name="Adhikari A."/>
            <person name="Zheng C.-J."/>
            <person name="Schuster L."/>
            <person name="Cowan T.M."/>
            <person name="Smanski M.J."/>
            <person name="Chevrette M.G."/>
            <person name="De Carvalho L.P.S."/>
            <person name="Shen B."/>
        </authorList>
    </citation>
    <scope>NUCLEOTIDE SEQUENCE [LARGE SCALE GENOMIC DNA]</scope>
    <source>
        <strain evidence="5 6">NPDC019275</strain>
    </source>
</reference>
<dbReference type="PANTHER" id="PTHR43476:SF4">
    <property type="entry name" value="BLR0106 PROTEIN"/>
    <property type="match status" value="1"/>
</dbReference>
<dbReference type="Proteomes" id="UP001611415">
    <property type="component" value="Unassembled WGS sequence"/>
</dbReference>
<keyword evidence="5" id="KW-0503">Monooxygenase</keyword>
<dbReference type="Pfam" id="PF01494">
    <property type="entry name" value="FAD_binding_3"/>
    <property type="match status" value="1"/>
</dbReference>
<sequence length="474" mass="53196">MESRLGRLGLGRLGQLLAPMTRARTRTACRARSYRVPDHVEASSTNRAEAGDQMKIVCIGGGPAGLYFAISMKRRDPAHDITVIDRDPLGSTYGWGVVYWDDLLDILYRNDPDSAQEVRAGSVVWREQAIHVRDNQTAYFGGYGFSMGRAALLDLLSRRASDLGVDVQHGREVHDLSGFDDADLIVASDGANSRVRQLGNDRFGTSVTLGENRYIWLGTDKVFTRFTFAFELTSAGWIWFHAYPSVAEKISTCIVECQPQTWHGLGFDSLDNTENLRVLENTFARLLDGHSLISKTRGEFARWSRFPEITNKTWYHDNVVLLGDAAHTTHFTIGSGTRLAIVDAVVLAQNLYEHAEVADALKNYDAQRRAALRPIQAAARASMAWFEHADRYLDRGAVRFAYAMAVRHGLQAPWRYQLHLLTQVPTVRKIRRAIDSGERWWRAARRGELAMALPSPRRPLETPDRTVGLGRRAG</sequence>
<dbReference type="SUPFAM" id="SSF51905">
    <property type="entry name" value="FAD/NAD(P)-binding domain"/>
    <property type="match status" value="1"/>
</dbReference>
<name>A0ABW7WWV6_9NOCA</name>